<dbReference type="RefSeq" id="XP_048136733.1">
    <property type="nucleotide sequence ID" value="XM_048280776.1"/>
</dbReference>
<evidence type="ECO:0000313" key="2">
    <source>
        <dbReference type="RefSeq" id="XP_048136733.1"/>
    </source>
</evidence>
<dbReference type="Proteomes" id="UP000827889">
    <property type="component" value="Chromosome 1"/>
</dbReference>
<dbReference type="GeneID" id="115753272"/>
<accession>A0ABM3HJI1</accession>
<gene>
    <name evidence="2" type="primary">LOC115753272</name>
</gene>
<sequence length="174" mass="17859">MAPVGTALAEAPEVRADTAPVEDLEATVVVLAEEAMEVRVVDPDMTMVEATEVQAADTDMTMVAATAVMALVEVMVEAMEVPVEDTDMTMVAAMAVMALVEATVVLAAEAMVVQAADTSMTMVVARVASPEEITAAMEDQAGMALVAMVLEAATPTADASLPLLGDCCELASHG</sequence>
<keyword evidence="1" id="KW-1185">Reference proteome</keyword>
<reference evidence="1" key="1">
    <citation type="submission" date="2025-05" db="UniProtKB">
        <authorList>
            <consortium name="RefSeq"/>
        </authorList>
    </citation>
    <scope>NUCLEOTIDE SEQUENCE [LARGE SCALE GENOMIC DNA]</scope>
</reference>
<reference evidence="2" key="2">
    <citation type="submission" date="2025-08" db="UniProtKB">
        <authorList>
            <consortium name="RefSeq"/>
        </authorList>
    </citation>
    <scope>IDENTIFICATION</scope>
    <source>
        <tissue evidence="2">Leaf</tissue>
    </source>
</reference>
<protein>
    <submittedName>
        <fullName evidence="2">Uncharacterized protein LOC115753272 isoform X3</fullName>
    </submittedName>
</protein>
<proteinExistence type="predicted"/>
<evidence type="ECO:0000313" key="1">
    <source>
        <dbReference type="Proteomes" id="UP000827889"/>
    </source>
</evidence>
<organism evidence="1 2">
    <name type="scientific">Rhodamnia argentea</name>
    <dbReference type="NCBI Taxonomy" id="178133"/>
    <lineage>
        <taxon>Eukaryota</taxon>
        <taxon>Viridiplantae</taxon>
        <taxon>Streptophyta</taxon>
        <taxon>Embryophyta</taxon>
        <taxon>Tracheophyta</taxon>
        <taxon>Spermatophyta</taxon>
        <taxon>Magnoliopsida</taxon>
        <taxon>eudicotyledons</taxon>
        <taxon>Gunneridae</taxon>
        <taxon>Pentapetalae</taxon>
        <taxon>rosids</taxon>
        <taxon>malvids</taxon>
        <taxon>Myrtales</taxon>
        <taxon>Myrtaceae</taxon>
        <taxon>Myrtoideae</taxon>
        <taxon>Myrteae</taxon>
        <taxon>Australasian group</taxon>
        <taxon>Rhodamnia</taxon>
    </lineage>
</organism>
<name>A0ABM3HJI1_9MYRT</name>